<dbReference type="EMBL" id="JAIWIY010000001">
    <property type="protein sequence ID" value="MCA2096420.1"/>
    <property type="molecule type" value="Genomic_DNA"/>
</dbReference>
<dbReference type="Pfam" id="PF02255">
    <property type="entry name" value="PTS_IIA"/>
    <property type="match status" value="1"/>
</dbReference>
<dbReference type="PANTHER" id="PTHR34382:SF10">
    <property type="entry name" value="PTS SYSTEM OLIGO-BETA-MANNOSIDE-SPECIFIC EIIA COMPONENT"/>
    <property type="match status" value="1"/>
</dbReference>
<dbReference type="PANTHER" id="PTHR34382">
    <property type="entry name" value="PTS SYSTEM N,N'-DIACETYLCHITOBIOSE-SPECIFIC EIIA COMPONENT"/>
    <property type="match status" value="1"/>
</dbReference>
<keyword evidence="7" id="KW-1185">Reference proteome</keyword>
<name>A0ABS7YXG3_9FIRM</name>
<organism evidence="6 7">
    <name type="scientific">Anaerococcus degeneri</name>
    <dbReference type="NCBI Taxonomy" id="361500"/>
    <lineage>
        <taxon>Bacteria</taxon>
        <taxon>Bacillati</taxon>
        <taxon>Bacillota</taxon>
        <taxon>Tissierellia</taxon>
        <taxon>Tissierellales</taxon>
        <taxon>Peptoniphilaceae</taxon>
        <taxon>Anaerococcus</taxon>
    </lineage>
</organism>
<dbReference type="RefSeq" id="WP_209774504.1">
    <property type="nucleotide sequence ID" value="NZ_JAGGLO010000007.1"/>
</dbReference>
<sequence>MEDLELICFQIISHAGTAKSNYIEAMAKAREGDFKRASELIEEGVKSYRLAHKAHSSLITEEASGNKVEVGLLLMHAEDQLITTEVIKLMAEENIQLIKEIRKIDE</sequence>
<dbReference type="PIRSF" id="PIRSF000699">
    <property type="entry name" value="PTS_IILac_III"/>
    <property type="match status" value="1"/>
</dbReference>
<keyword evidence="1" id="KW-0813">Transport</keyword>
<keyword evidence="2" id="KW-0762">Sugar transport</keyword>
<comment type="caution">
    <text evidence="6">The sequence shown here is derived from an EMBL/GenBank/DDBJ whole genome shotgun (WGS) entry which is preliminary data.</text>
</comment>
<evidence type="ECO:0000256" key="3">
    <source>
        <dbReference type="ARBA" id="ARBA00022679"/>
    </source>
</evidence>
<accession>A0ABS7YXG3</accession>
<dbReference type="SUPFAM" id="SSF46973">
    <property type="entry name" value="Enzyme IIa from lactose specific PTS, IIa-lac"/>
    <property type="match status" value="1"/>
</dbReference>
<evidence type="ECO:0000256" key="4">
    <source>
        <dbReference type="ARBA" id="ARBA00022683"/>
    </source>
</evidence>
<keyword evidence="3" id="KW-0808">Transferase</keyword>
<dbReference type="InterPro" id="IPR036542">
    <property type="entry name" value="PTS_IIA_lac/cel_sf"/>
</dbReference>
<evidence type="ECO:0000313" key="6">
    <source>
        <dbReference type="EMBL" id="MCA2096420.1"/>
    </source>
</evidence>
<dbReference type="Gene3D" id="1.20.58.80">
    <property type="entry name" value="Phosphotransferase system, lactose/cellobiose-type IIA subunit"/>
    <property type="match status" value="1"/>
</dbReference>
<dbReference type="InterPro" id="IPR003188">
    <property type="entry name" value="PTS_IIA_lac/cel"/>
</dbReference>
<keyword evidence="4" id="KW-0598">Phosphotransferase system</keyword>
<evidence type="ECO:0000313" key="7">
    <source>
        <dbReference type="Proteomes" id="UP001198374"/>
    </source>
</evidence>
<dbReference type="CDD" id="cd00215">
    <property type="entry name" value="PTS_IIA_lac"/>
    <property type="match status" value="1"/>
</dbReference>
<feature type="modified residue" description="Phosphohistidine; by HPr" evidence="5">
    <location>
        <position position="76"/>
    </location>
</feature>
<reference evidence="7" key="1">
    <citation type="submission" date="2023-07" db="EMBL/GenBank/DDBJ databases">
        <title>FDA dAtabase for Regulatory Grade micrObial Sequences (FDA-ARGOS): Supporting development and validation of Infectious Disease Dx tests.</title>
        <authorList>
            <person name="Sproer C."/>
            <person name="Gronow S."/>
            <person name="Severitt S."/>
            <person name="Schroder I."/>
            <person name="Tallon L."/>
            <person name="Sadzewicz L."/>
            <person name="Zhao X."/>
            <person name="Boylan J."/>
            <person name="Ott S."/>
            <person name="Bowen H."/>
            <person name="Vavikolanu K."/>
            <person name="Hazen T."/>
            <person name="Aluvathingal J."/>
            <person name="Nadendla S."/>
            <person name="Lowell S."/>
            <person name="Myers T."/>
            <person name="Yan Y."/>
        </authorList>
    </citation>
    <scope>NUCLEOTIDE SEQUENCE [LARGE SCALE GENOMIC DNA]</scope>
    <source>
        <strain evidence="7">FDAARGOS_1538</strain>
    </source>
</reference>
<dbReference type="Proteomes" id="UP001198374">
    <property type="component" value="Unassembled WGS sequence"/>
</dbReference>
<gene>
    <name evidence="6" type="ORF">LDJ82_05770</name>
</gene>
<evidence type="ECO:0000256" key="2">
    <source>
        <dbReference type="ARBA" id="ARBA00022597"/>
    </source>
</evidence>
<dbReference type="PROSITE" id="PS51095">
    <property type="entry name" value="PTS_EIIA_TYPE_3"/>
    <property type="match status" value="1"/>
</dbReference>
<evidence type="ECO:0000256" key="1">
    <source>
        <dbReference type="ARBA" id="ARBA00022448"/>
    </source>
</evidence>
<proteinExistence type="predicted"/>
<evidence type="ECO:0000256" key="5">
    <source>
        <dbReference type="PROSITE-ProRule" id="PRU00418"/>
    </source>
</evidence>
<protein>
    <submittedName>
        <fullName evidence="6">PTS lactose/cellobiose transporter subunit IIA</fullName>
    </submittedName>
</protein>